<proteinExistence type="inferred from homology"/>
<dbReference type="InterPro" id="IPR046357">
    <property type="entry name" value="PPIase_dom_sf"/>
</dbReference>
<dbReference type="PROSITE" id="PS01096">
    <property type="entry name" value="PPIC_PPIASE_1"/>
    <property type="match status" value="1"/>
</dbReference>
<evidence type="ECO:0000259" key="12">
    <source>
        <dbReference type="PROSITE" id="PS50198"/>
    </source>
</evidence>
<evidence type="ECO:0000256" key="10">
    <source>
        <dbReference type="ARBA" id="ARBA00023288"/>
    </source>
</evidence>
<comment type="similarity">
    <text evidence="3 11">Belongs to the PrsA family.</text>
</comment>
<dbReference type="EC" id="5.2.1.8" evidence="11"/>
<dbReference type="PATRIC" id="fig|1388761.3.peg.2497"/>
<evidence type="ECO:0000256" key="11">
    <source>
        <dbReference type="HAMAP-Rule" id="MF_01145"/>
    </source>
</evidence>
<evidence type="ECO:0000256" key="1">
    <source>
        <dbReference type="ARBA" id="ARBA00000971"/>
    </source>
</evidence>
<evidence type="ECO:0000256" key="4">
    <source>
        <dbReference type="ARBA" id="ARBA00022475"/>
    </source>
</evidence>
<feature type="domain" description="PpiC" evidence="12">
    <location>
        <begin position="175"/>
        <end position="265"/>
    </location>
</feature>
<dbReference type="InterPro" id="IPR050245">
    <property type="entry name" value="PrsA_foldase"/>
</dbReference>
<evidence type="ECO:0000256" key="3">
    <source>
        <dbReference type="ARBA" id="ARBA00006071"/>
    </source>
</evidence>
<evidence type="ECO:0000313" key="13">
    <source>
        <dbReference type="EMBL" id="ERM91062.1"/>
    </source>
</evidence>
<evidence type="ECO:0000313" key="14">
    <source>
        <dbReference type="Proteomes" id="UP000016856"/>
    </source>
</evidence>
<dbReference type="InterPro" id="IPR023058">
    <property type="entry name" value="PPIase_PpiC_CS"/>
</dbReference>
<comment type="catalytic activity">
    <reaction evidence="1 11">
        <text>[protein]-peptidylproline (omega=180) = [protein]-peptidylproline (omega=0)</text>
        <dbReference type="Rhea" id="RHEA:16237"/>
        <dbReference type="Rhea" id="RHEA-COMP:10747"/>
        <dbReference type="Rhea" id="RHEA-COMP:10748"/>
        <dbReference type="ChEBI" id="CHEBI:83833"/>
        <dbReference type="ChEBI" id="CHEBI:83834"/>
        <dbReference type="EC" id="5.2.1.8"/>
    </reaction>
</comment>
<dbReference type="AlphaFoldDB" id="U5CSF7"/>
<keyword evidence="5 11" id="KW-0732">Signal</keyword>
<name>U5CSF7_CALSX</name>
<dbReference type="SUPFAM" id="SSF109998">
    <property type="entry name" value="Triger factor/SurA peptide-binding domain-like"/>
    <property type="match status" value="1"/>
</dbReference>
<keyword evidence="7 11" id="KW-0472">Membrane</keyword>
<evidence type="ECO:0000256" key="8">
    <source>
        <dbReference type="ARBA" id="ARBA00023139"/>
    </source>
</evidence>
<keyword evidence="8" id="KW-0564">Palmitate</keyword>
<dbReference type="GO" id="GO:0003755">
    <property type="term" value="F:peptidyl-prolyl cis-trans isomerase activity"/>
    <property type="evidence" value="ECO:0007669"/>
    <property type="project" value="UniProtKB-UniRule"/>
</dbReference>
<organism evidence="13 14">
    <name type="scientific">Caldanaerobacter subterraneus subsp. yonseiensis KB-1</name>
    <dbReference type="NCBI Taxonomy" id="1388761"/>
    <lineage>
        <taxon>Bacteria</taxon>
        <taxon>Bacillati</taxon>
        <taxon>Bacillota</taxon>
        <taxon>Clostridia</taxon>
        <taxon>Thermoanaerobacterales</taxon>
        <taxon>Thermoanaerobacteraceae</taxon>
        <taxon>Caldanaerobacter</taxon>
    </lineage>
</organism>
<keyword evidence="10" id="KW-0449">Lipoprotein</keyword>
<dbReference type="PANTHER" id="PTHR47245:SF1">
    <property type="entry name" value="FOLDASE PROTEIN PRSA"/>
    <property type="match status" value="1"/>
</dbReference>
<dbReference type="InterPro" id="IPR023059">
    <property type="entry name" value="Foldase_PrsA"/>
</dbReference>
<evidence type="ECO:0000256" key="7">
    <source>
        <dbReference type="ARBA" id="ARBA00023136"/>
    </source>
</evidence>
<comment type="subcellular location">
    <subcellularLocation>
        <location evidence="2">Cell membrane</location>
        <topology evidence="2">Lipid-anchor</topology>
    </subcellularLocation>
</comment>
<keyword evidence="6 11" id="KW-0697">Rotamase</keyword>
<dbReference type="PROSITE" id="PS50198">
    <property type="entry name" value="PPIC_PPIASE_2"/>
    <property type="match status" value="1"/>
</dbReference>
<evidence type="ECO:0000256" key="9">
    <source>
        <dbReference type="ARBA" id="ARBA00023235"/>
    </source>
</evidence>
<dbReference type="EMBL" id="AXDC01000041">
    <property type="protein sequence ID" value="ERM91062.1"/>
    <property type="molecule type" value="Genomic_DNA"/>
</dbReference>
<dbReference type="GO" id="GO:0006457">
    <property type="term" value="P:protein folding"/>
    <property type="evidence" value="ECO:0007669"/>
    <property type="project" value="UniProtKB-UniRule"/>
</dbReference>
<evidence type="ECO:0000256" key="6">
    <source>
        <dbReference type="ARBA" id="ARBA00023110"/>
    </source>
</evidence>
<dbReference type="HAMAP" id="MF_01145">
    <property type="entry name" value="Foldase_PrsA"/>
    <property type="match status" value="1"/>
</dbReference>
<dbReference type="PANTHER" id="PTHR47245">
    <property type="entry name" value="PEPTIDYLPROLYL ISOMERASE"/>
    <property type="match status" value="1"/>
</dbReference>
<keyword evidence="9 11" id="KW-0413">Isomerase</keyword>
<comment type="caution">
    <text evidence="13">The sequence shown here is derived from an EMBL/GenBank/DDBJ whole genome shotgun (WGS) entry which is preliminary data.</text>
</comment>
<keyword evidence="4 11" id="KW-1003">Cell membrane</keyword>
<dbReference type="Pfam" id="PF00639">
    <property type="entry name" value="Rotamase"/>
    <property type="match status" value="1"/>
</dbReference>
<dbReference type="InterPro" id="IPR000297">
    <property type="entry name" value="PPIase_PpiC"/>
</dbReference>
<dbReference type="GO" id="GO:0005886">
    <property type="term" value="C:plasma membrane"/>
    <property type="evidence" value="ECO:0007669"/>
    <property type="project" value="UniProtKB-SubCell"/>
</dbReference>
<dbReference type="Pfam" id="PF13624">
    <property type="entry name" value="SurA_N_3"/>
    <property type="match status" value="1"/>
</dbReference>
<dbReference type="Proteomes" id="UP000016856">
    <property type="component" value="Unassembled WGS sequence"/>
</dbReference>
<dbReference type="Gene3D" id="3.10.50.40">
    <property type="match status" value="1"/>
</dbReference>
<reference evidence="13 14" key="1">
    <citation type="journal article" date="2013" name="Genome Announc.">
        <title>Draft Genome Sequence of an Anaerobic and Extremophilic Bacterium, Caldanaerobacter yonseiensis, Isolated from a Geothermal Hot Stream.</title>
        <authorList>
            <person name="Lee S.J."/>
            <person name="Lee Y.J."/>
            <person name="Park G.S."/>
            <person name="Kim B.C."/>
            <person name="Lee S.J."/>
            <person name="Shin J.H."/>
            <person name="Lee D.W."/>
        </authorList>
    </citation>
    <scope>NUCLEOTIDE SEQUENCE [LARGE SCALE GENOMIC DNA]</scope>
    <source>
        <strain evidence="13 14">KB-1</strain>
    </source>
</reference>
<evidence type="ECO:0000256" key="2">
    <source>
        <dbReference type="ARBA" id="ARBA00004193"/>
    </source>
</evidence>
<protein>
    <recommendedName>
        <fullName evidence="11">Foldase protein PrsA</fullName>
        <ecNumber evidence="11">5.2.1.8</ecNumber>
    </recommendedName>
</protein>
<dbReference type="SUPFAM" id="SSF54534">
    <property type="entry name" value="FKBP-like"/>
    <property type="match status" value="1"/>
</dbReference>
<accession>U5CSF7</accession>
<dbReference type="InterPro" id="IPR027304">
    <property type="entry name" value="Trigger_fact/SurA_dom_sf"/>
</dbReference>
<dbReference type="Gene3D" id="1.10.4030.10">
    <property type="entry name" value="Porin chaperone SurA, peptide-binding domain"/>
    <property type="match status" value="1"/>
</dbReference>
<sequence length="316" mass="36197">MHSLDDQAVILRRKIALFLALIFVGVSLVSCSSKKEAVSGDVVAVVNGEKITNAEYQQIFEQVKEQIESAPTYTKDIWNQDYQGKKFLDFVKENVLDSLVAQKLLVQEAKKKNITVTDKEVEEEYNKEKQFNSKVTKEQIREYLLIDKLLAEYTKDVKVTDEELKKYYDEHKESFEVMRARHILVADEKTAEDIYQRLMKGEDFAALAKEYSIDTATKDNGGDLGEFPHGVMVPEFEEAAFSLKLGEISKPVKTQYGYHIIKSEGITVKPFDEVKGTIESYLLNDKKNKVIKEKYDELVKASKIQKFPENIKVKVG</sequence>
<evidence type="ECO:0000256" key="5">
    <source>
        <dbReference type="ARBA" id="ARBA00022729"/>
    </source>
</evidence>
<comment type="function">
    <text evidence="11">Plays a major role in protein secretion by helping the post-translocational extracellular folding of several secreted proteins.</text>
</comment>
<gene>
    <name evidence="11" type="primary">prsA</name>
    <name evidence="13" type="ORF">O163_12430</name>
</gene>